<feature type="domain" description="Deacetylase sirtuin-type" evidence="5">
    <location>
        <begin position="253"/>
        <end position="506"/>
    </location>
</feature>
<dbReference type="Proteomes" id="UP000594262">
    <property type="component" value="Unplaced"/>
</dbReference>
<organism evidence="7 8">
    <name type="scientific">Clytia hemisphaerica</name>
    <dbReference type="NCBI Taxonomy" id="252671"/>
    <lineage>
        <taxon>Eukaryota</taxon>
        <taxon>Metazoa</taxon>
        <taxon>Cnidaria</taxon>
        <taxon>Hydrozoa</taxon>
        <taxon>Hydroidolina</taxon>
        <taxon>Leptothecata</taxon>
        <taxon>Obeliida</taxon>
        <taxon>Clytiidae</taxon>
        <taxon>Clytia</taxon>
    </lineage>
</organism>
<dbReference type="Gene3D" id="2.160.20.70">
    <property type="match status" value="1"/>
</dbReference>
<sequence length="633" mass="71258">MSWVASGMSMLPGLSPRPQHHLVNKKDFTEKVESTSNATFVSVRECEKGNIEVTGKVGKISLERSNGLKLSLDNPVVGGVLEVIKCQDVYIRLQQEGEVPTFQVDDSSNVTIEICTRSQIECLYYIRCQGLKLILNDTELDDDSSFQYEIPTEEARANLQQIAHWSAASADASFVAEGVVRDGVYPTTAEMKRASDAKKQQMINGMASMLLGGIDIKKPEPPQDDQGEQQKPIPINKLGRETDDEKKEYFDDSETLSQKLDTLATWVKESKHCIFFTGAGISTSAGIPDFRSGMKTVLPTGPGAWELRDAGKARDKKSTVKMLLQAIPTYTHLAIVKLEEEGKVSYVVSQNVDGLHLRSGLNPKALSELHGNTNLEKCSRCKKKYLRDYRTRSAKRVHDHKTGRLCADPKCRAPLLDSIINFGEDLPVRDLNRACEHAEKADLCISLGSSLTVSPANEIPEWVSKRKQKLVIGNLQNTPLHSRCDLAIYAMCDDVMRGLIERLGLEVDQWKLRRRIRVEAKTISRDDIRIKISGLDLQRDLTYSLFQNVAFSYKSSGRKPPYDVVKEKEPFDFKLPTDRKPKDKLSCTLHFHGHYAEEPLKLDLKLANDPKETLYDLLLVYDLEERSWIVDKM</sequence>
<evidence type="ECO:0000259" key="5">
    <source>
        <dbReference type="PROSITE" id="PS50305"/>
    </source>
</evidence>
<dbReference type="EnsemblMetazoa" id="CLYHEMT005735.1">
    <property type="protein sequence ID" value="CLYHEMP005735.1"/>
    <property type="gene ID" value="CLYHEMG005735"/>
</dbReference>
<evidence type="ECO:0000259" key="6">
    <source>
        <dbReference type="PROSITE" id="PS51329"/>
    </source>
</evidence>
<dbReference type="InterPro" id="IPR017901">
    <property type="entry name" value="C-CAP_CF_C-like"/>
</dbReference>
<feature type="compositionally biased region" description="Basic and acidic residues" evidence="4">
    <location>
        <begin position="238"/>
        <end position="249"/>
    </location>
</feature>
<feature type="binding site" evidence="3">
    <location>
        <position position="381"/>
    </location>
    <ligand>
        <name>Zn(2+)</name>
        <dbReference type="ChEBI" id="CHEBI:29105"/>
    </ligand>
</feature>
<dbReference type="InterPro" id="IPR026590">
    <property type="entry name" value="Ssirtuin_cat_dom"/>
</dbReference>
<dbReference type="Gene3D" id="3.40.50.1220">
    <property type="entry name" value="TPP-binding domain"/>
    <property type="match status" value="1"/>
</dbReference>
<dbReference type="GO" id="GO:0007010">
    <property type="term" value="P:cytoskeleton organization"/>
    <property type="evidence" value="ECO:0007669"/>
    <property type="project" value="InterPro"/>
</dbReference>
<dbReference type="PROSITE" id="PS51329">
    <property type="entry name" value="C_CAP_COFACTOR_C"/>
    <property type="match status" value="1"/>
</dbReference>
<keyword evidence="8" id="KW-1185">Reference proteome</keyword>
<dbReference type="InterPro" id="IPR036223">
    <property type="entry name" value="CAP_C_sf"/>
</dbReference>
<dbReference type="GO" id="GO:0017136">
    <property type="term" value="F:histone deacetylase activity, NAD-dependent"/>
    <property type="evidence" value="ECO:0007669"/>
    <property type="project" value="TreeGrafter"/>
</dbReference>
<proteinExistence type="predicted"/>
<dbReference type="AlphaFoldDB" id="A0A7M5U3I5"/>
<feature type="active site" description="Proton acceptor" evidence="3">
    <location>
        <position position="370"/>
    </location>
</feature>
<dbReference type="RefSeq" id="XP_066911847.1">
    <property type="nucleotide sequence ID" value="XM_067055746.1"/>
</dbReference>
<dbReference type="Pfam" id="PF08603">
    <property type="entry name" value="CAP_C"/>
    <property type="match status" value="1"/>
</dbReference>
<dbReference type="SUPFAM" id="SSF52467">
    <property type="entry name" value="DHS-like NAD/FAD-binding domain"/>
    <property type="match status" value="1"/>
</dbReference>
<dbReference type="InterPro" id="IPR003000">
    <property type="entry name" value="Sirtuin"/>
</dbReference>
<dbReference type="InterPro" id="IPR050134">
    <property type="entry name" value="NAD-dep_sirtuin_deacylases"/>
</dbReference>
<dbReference type="SUPFAM" id="SSF69340">
    <property type="entry name" value="C-terminal domain of adenylylcyclase associated protein"/>
    <property type="match status" value="1"/>
</dbReference>
<dbReference type="GO" id="GO:0046872">
    <property type="term" value="F:metal ion binding"/>
    <property type="evidence" value="ECO:0007669"/>
    <property type="project" value="UniProtKB-KW"/>
</dbReference>
<feature type="binding site" evidence="3">
    <location>
        <position position="378"/>
    </location>
    <ligand>
        <name>Zn(2+)</name>
        <dbReference type="ChEBI" id="CHEBI:29105"/>
    </ligand>
</feature>
<dbReference type="InterPro" id="IPR013912">
    <property type="entry name" value="Adenylate_cyclase-assoc_CAP_C"/>
</dbReference>
<dbReference type="Gene3D" id="2.20.28.200">
    <property type="match status" value="1"/>
</dbReference>
<feature type="binding site" evidence="3">
    <location>
        <position position="406"/>
    </location>
    <ligand>
        <name>Zn(2+)</name>
        <dbReference type="ChEBI" id="CHEBI:29105"/>
    </ligand>
</feature>
<evidence type="ECO:0000256" key="2">
    <source>
        <dbReference type="ARBA" id="ARBA00023027"/>
    </source>
</evidence>
<dbReference type="GeneID" id="136799066"/>
<evidence type="ECO:0000256" key="3">
    <source>
        <dbReference type="PROSITE-ProRule" id="PRU00236"/>
    </source>
</evidence>
<keyword evidence="3" id="KW-0479">Metal-binding</keyword>
<keyword evidence="2" id="KW-0520">NAD</keyword>
<dbReference type="GO" id="GO:0005634">
    <property type="term" value="C:nucleus"/>
    <property type="evidence" value="ECO:0007669"/>
    <property type="project" value="TreeGrafter"/>
</dbReference>
<evidence type="ECO:0000256" key="1">
    <source>
        <dbReference type="ARBA" id="ARBA00022679"/>
    </source>
</evidence>
<name>A0A7M5U3I5_9CNID</name>
<reference evidence="7" key="1">
    <citation type="submission" date="2021-01" db="UniProtKB">
        <authorList>
            <consortium name="EnsemblMetazoa"/>
        </authorList>
    </citation>
    <scope>IDENTIFICATION</scope>
</reference>
<dbReference type="OrthoDB" id="2919105at2759"/>
<dbReference type="GO" id="GO:0003779">
    <property type="term" value="F:actin binding"/>
    <property type="evidence" value="ECO:0007669"/>
    <property type="project" value="InterPro"/>
</dbReference>
<evidence type="ECO:0000256" key="4">
    <source>
        <dbReference type="SAM" id="MobiDB-lite"/>
    </source>
</evidence>
<evidence type="ECO:0000313" key="8">
    <source>
        <dbReference type="Proteomes" id="UP000594262"/>
    </source>
</evidence>
<feature type="binding site" evidence="3">
    <location>
        <position position="411"/>
    </location>
    <ligand>
        <name>Zn(2+)</name>
        <dbReference type="ChEBI" id="CHEBI:29105"/>
    </ligand>
</feature>
<dbReference type="PROSITE" id="PS50305">
    <property type="entry name" value="SIRTUIN"/>
    <property type="match status" value="1"/>
</dbReference>
<dbReference type="InterPro" id="IPR029035">
    <property type="entry name" value="DHS-like_NAD/FAD-binding_dom"/>
</dbReference>
<dbReference type="InterPro" id="IPR016098">
    <property type="entry name" value="CAP/MinC_C"/>
</dbReference>
<keyword evidence="3" id="KW-0862">Zinc</keyword>
<feature type="region of interest" description="Disordered" evidence="4">
    <location>
        <begin position="213"/>
        <end position="249"/>
    </location>
</feature>
<protein>
    <recommendedName>
        <fullName evidence="9">Deacetylase sirtuin-type domain-containing protein</fullName>
    </recommendedName>
</protein>
<dbReference type="PANTHER" id="PTHR11085:SF10">
    <property type="entry name" value="NAD-DEPENDENT PROTEIN DEACYLASE SIRTUIN-5, MITOCHONDRIAL-RELATED"/>
    <property type="match status" value="1"/>
</dbReference>
<feature type="domain" description="C-CAP/cofactor C-like" evidence="6">
    <location>
        <begin position="12"/>
        <end position="164"/>
    </location>
</feature>
<dbReference type="PANTHER" id="PTHR11085">
    <property type="entry name" value="NAD-DEPENDENT PROTEIN DEACYLASE SIRTUIN-5, MITOCHONDRIAL-RELATED"/>
    <property type="match status" value="1"/>
</dbReference>
<evidence type="ECO:0008006" key="9">
    <source>
        <dbReference type="Google" id="ProtNLM"/>
    </source>
</evidence>
<accession>A0A7M5U3I5</accession>
<keyword evidence="1" id="KW-0808">Transferase</keyword>
<dbReference type="Pfam" id="PF02146">
    <property type="entry name" value="SIR2"/>
    <property type="match status" value="1"/>
</dbReference>
<evidence type="ECO:0000313" key="7">
    <source>
        <dbReference type="EnsemblMetazoa" id="CLYHEMP005735.1"/>
    </source>
</evidence>
<dbReference type="GO" id="GO:0070403">
    <property type="term" value="F:NAD+ binding"/>
    <property type="evidence" value="ECO:0007669"/>
    <property type="project" value="InterPro"/>
</dbReference>